<dbReference type="AlphaFoldDB" id="A0A9E8ZBT9"/>
<proteinExistence type="predicted"/>
<dbReference type="RefSeq" id="WP_268610240.1">
    <property type="nucleotide sequence ID" value="NZ_CP113797.1"/>
</dbReference>
<feature type="domain" description="CRISPR-associated protein Cas6 C-terminal" evidence="5">
    <location>
        <begin position="165"/>
        <end position="285"/>
    </location>
</feature>
<evidence type="ECO:0000313" key="8">
    <source>
        <dbReference type="Proteomes" id="UP001163152"/>
    </source>
</evidence>
<dbReference type="Pfam" id="PF19308">
    <property type="entry name" value="CRISPR_Cas6_N"/>
    <property type="match status" value="1"/>
</dbReference>
<name>A0A9E8ZBT9_9CYAN</name>
<evidence type="ECO:0000256" key="3">
    <source>
        <dbReference type="ARBA" id="ARBA00022801"/>
    </source>
</evidence>
<sequence length="375" mass="42563">MAPSSPSPRKRKQQFSSSSAWAAETELVGITLDLEPLQTCSLYAQYTIGLHAWLLDQVRQSDPDLSTQLHDEQTEKAFTISGLEGALETNGRMFQLKAGQTYQWTITALSNPIAQWLAKWIQQPPQVVALRNAPLQVRHIKITHLPMTYEQLWETDYPDRFRVALSFTSPTSFRRRGLHLPLPMPFNVFHSYLRRWNTFSGIEFEPDEFLEWVDESIVIVRHRLESTRVLAGKKGTVTAFTGAIELELSVKAPRDDEYEQLLFALVQLAPYCGTGHKTTFGLGQTRLGWAVPELQSPPALQTILLDRIAELTELFIAQRHRTGGDRASQIAETLATIQARRELGESLKTIAEDLQMPYETVKAYAKRAKRGMIQE</sequence>
<feature type="domain" description="CRISPR-associated protein Cas6-like N-terminal" evidence="6">
    <location>
        <begin position="38"/>
        <end position="106"/>
    </location>
</feature>
<dbReference type="GO" id="GO:0016788">
    <property type="term" value="F:hydrolase activity, acting on ester bonds"/>
    <property type="evidence" value="ECO:0007669"/>
    <property type="project" value="InterPro"/>
</dbReference>
<dbReference type="Gene3D" id="3.30.70.1900">
    <property type="match status" value="1"/>
</dbReference>
<keyword evidence="1" id="KW-0540">Nuclease</keyword>
<evidence type="ECO:0000256" key="2">
    <source>
        <dbReference type="ARBA" id="ARBA00022759"/>
    </source>
</evidence>
<dbReference type="GO" id="GO:0051607">
    <property type="term" value="P:defense response to virus"/>
    <property type="evidence" value="ECO:0007669"/>
    <property type="project" value="UniProtKB-KW"/>
</dbReference>
<protein>
    <submittedName>
        <fullName evidence="7">CRISPR-associated endoribonuclease Cas6</fullName>
    </submittedName>
</protein>
<dbReference type="InterPro" id="IPR045648">
    <property type="entry name" value="CRISPR-assoc_Cas6-like_N"/>
</dbReference>
<keyword evidence="8" id="KW-1185">Reference proteome</keyword>
<dbReference type="EMBL" id="CP113797">
    <property type="protein sequence ID" value="WAL60354.1"/>
    <property type="molecule type" value="Genomic_DNA"/>
</dbReference>
<dbReference type="InterPro" id="IPR045747">
    <property type="entry name" value="CRISPR-assoc_prot_Cas6_N_sf"/>
</dbReference>
<organism evidence="7 8">
    <name type="scientific">Thermocoleostomius sinensis A174</name>
    <dbReference type="NCBI Taxonomy" id="2016057"/>
    <lineage>
        <taxon>Bacteria</taxon>
        <taxon>Bacillati</taxon>
        <taxon>Cyanobacteriota</taxon>
        <taxon>Cyanophyceae</taxon>
        <taxon>Oculatellales</taxon>
        <taxon>Oculatellaceae</taxon>
        <taxon>Thermocoleostomius</taxon>
    </lineage>
</organism>
<reference evidence="7" key="1">
    <citation type="submission" date="2022-12" db="EMBL/GenBank/DDBJ databases">
        <title>Polyphasic identification of a Novel Hot-Spring Cyanobacterium Ocullathermofonsia sinensis gen nov. sp. nov. and Genomic Insights on its Adaptations to the Thermal Habitat.</title>
        <authorList>
            <person name="Daroch M."/>
            <person name="Tang J."/>
            <person name="Jiang Y."/>
        </authorList>
    </citation>
    <scope>NUCLEOTIDE SEQUENCE</scope>
    <source>
        <strain evidence="7">PKUAC-SCTA174</strain>
    </source>
</reference>
<gene>
    <name evidence="7" type="primary">cas6</name>
    <name evidence="7" type="ORF">OXH18_24860</name>
</gene>
<dbReference type="Pfam" id="PF10040">
    <property type="entry name" value="CRISPR_Cas6"/>
    <property type="match status" value="1"/>
</dbReference>
<evidence type="ECO:0000259" key="5">
    <source>
        <dbReference type="Pfam" id="PF10040"/>
    </source>
</evidence>
<evidence type="ECO:0000256" key="1">
    <source>
        <dbReference type="ARBA" id="ARBA00022722"/>
    </source>
</evidence>
<evidence type="ECO:0000256" key="4">
    <source>
        <dbReference type="ARBA" id="ARBA00023118"/>
    </source>
</evidence>
<dbReference type="InterPro" id="IPR019267">
    <property type="entry name" value="CRISPR-assoc_Cas6_C"/>
</dbReference>
<dbReference type="NCBIfam" id="TIGR01877">
    <property type="entry name" value="cas_cas6"/>
    <property type="match status" value="1"/>
</dbReference>
<keyword evidence="2" id="KW-0255">Endonuclease</keyword>
<evidence type="ECO:0000259" key="6">
    <source>
        <dbReference type="Pfam" id="PF19308"/>
    </source>
</evidence>
<evidence type="ECO:0000313" key="7">
    <source>
        <dbReference type="EMBL" id="WAL60354.1"/>
    </source>
</evidence>
<accession>A0A9E8ZBT9</accession>
<dbReference type="KEGG" id="tsin:OXH18_24860"/>
<dbReference type="Proteomes" id="UP001163152">
    <property type="component" value="Chromosome"/>
</dbReference>
<dbReference type="CDD" id="cd21141">
    <property type="entry name" value="Cas6_III-like"/>
    <property type="match status" value="1"/>
</dbReference>
<keyword evidence="4" id="KW-0051">Antiviral defense</keyword>
<dbReference type="Gene3D" id="3.30.70.1890">
    <property type="match status" value="1"/>
</dbReference>
<keyword evidence="3" id="KW-0378">Hydrolase</keyword>
<dbReference type="GO" id="GO:0004519">
    <property type="term" value="F:endonuclease activity"/>
    <property type="evidence" value="ECO:0007669"/>
    <property type="project" value="UniProtKB-KW"/>
</dbReference>
<dbReference type="InterPro" id="IPR010156">
    <property type="entry name" value="CRISPR-assoc_prot_Cas6"/>
</dbReference>